<accession>A0A1H0AF11</accession>
<dbReference type="OrthoDB" id="9810350at2"/>
<sequence length="79" mass="8620">MRPEGFEEPLLRGHVAELAVAVVIGAASTAVVDRFAESWGPRWSTWWAAVVHSLVVLPTEALLERRTYGEEPGPPRGSP</sequence>
<dbReference type="InterPro" id="IPR036019">
    <property type="entry name" value="MscL_channel"/>
</dbReference>
<protein>
    <submittedName>
        <fullName evidence="1">Large-conductance mechanosensitive channel, MscL</fullName>
    </submittedName>
</protein>
<gene>
    <name evidence="1" type="ORF">SAMN05660642_04547</name>
</gene>
<dbReference type="EMBL" id="FNHE01000016">
    <property type="protein sequence ID" value="SDN31376.1"/>
    <property type="molecule type" value="Genomic_DNA"/>
</dbReference>
<dbReference type="STRING" id="1137991.SAMN05660642_04547"/>
<dbReference type="Gene3D" id="1.10.1200.120">
    <property type="entry name" value="Large-conductance mechanosensitive channel, MscL, domain 1"/>
    <property type="match status" value="1"/>
</dbReference>
<dbReference type="RefSeq" id="WP_091223699.1">
    <property type="nucleotide sequence ID" value="NZ_FNHE01000016.1"/>
</dbReference>
<evidence type="ECO:0000313" key="1">
    <source>
        <dbReference type="EMBL" id="SDN31376.1"/>
    </source>
</evidence>
<reference evidence="2" key="1">
    <citation type="submission" date="2016-10" db="EMBL/GenBank/DDBJ databases">
        <authorList>
            <person name="Varghese N."/>
            <person name="Submissions S."/>
        </authorList>
    </citation>
    <scope>NUCLEOTIDE SEQUENCE [LARGE SCALE GENOMIC DNA]</scope>
    <source>
        <strain evidence="2">DSM 45419</strain>
    </source>
</reference>
<proteinExistence type="predicted"/>
<evidence type="ECO:0000313" key="2">
    <source>
        <dbReference type="Proteomes" id="UP000198680"/>
    </source>
</evidence>
<dbReference type="InterPro" id="IPR037673">
    <property type="entry name" value="MSC/AndL"/>
</dbReference>
<dbReference type="Proteomes" id="UP000198680">
    <property type="component" value="Unassembled WGS sequence"/>
</dbReference>
<organism evidence="1 2">
    <name type="scientific">Geodermatophilus siccatus</name>
    <dbReference type="NCBI Taxonomy" id="1137991"/>
    <lineage>
        <taxon>Bacteria</taxon>
        <taxon>Bacillati</taxon>
        <taxon>Actinomycetota</taxon>
        <taxon>Actinomycetes</taxon>
        <taxon>Geodermatophilales</taxon>
        <taxon>Geodermatophilaceae</taxon>
        <taxon>Geodermatophilus</taxon>
    </lineage>
</organism>
<dbReference type="Pfam" id="PF01741">
    <property type="entry name" value="MscL"/>
    <property type="match status" value="1"/>
</dbReference>
<keyword evidence="2" id="KW-1185">Reference proteome</keyword>
<name>A0A1H0AF11_9ACTN</name>
<dbReference type="AlphaFoldDB" id="A0A1H0AF11"/>
<dbReference type="SUPFAM" id="SSF81330">
    <property type="entry name" value="Gated mechanosensitive channel"/>
    <property type="match status" value="1"/>
</dbReference>